<protein>
    <submittedName>
        <fullName evidence="1">Uncharacterized protein</fullName>
    </submittedName>
</protein>
<proteinExistence type="predicted"/>
<dbReference type="EMBL" id="CM042882">
    <property type="protein sequence ID" value="KAI4380073.1"/>
    <property type="molecule type" value="Genomic_DNA"/>
</dbReference>
<organism evidence="1 2">
    <name type="scientific">Melastoma candidum</name>
    <dbReference type="NCBI Taxonomy" id="119954"/>
    <lineage>
        <taxon>Eukaryota</taxon>
        <taxon>Viridiplantae</taxon>
        <taxon>Streptophyta</taxon>
        <taxon>Embryophyta</taxon>
        <taxon>Tracheophyta</taxon>
        <taxon>Spermatophyta</taxon>
        <taxon>Magnoliopsida</taxon>
        <taxon>eudicotyledons</taxon>
        <taxon>Gunneridae</taxon>
        <taxon>Pentapetalae</taxon>
        <taxon>rosids</taxon>
        <taxon>malvids</taxon>
        <taxon>Myrtales</taxon>
        <taxon>Melastomataceae</taxon>
        <taxon>Melastomatoideae</taxon>
        <taxon>Melastomateae</taxon>
        <taxon>Melastoma</taxon>
    </lineage>
</organism>
<name>A0ACB9RRM2_9MYRT</name>
<dbReference type="Proteomes" id="UP001057402">
    <property type="component" value="Chromosome 3"/>
</dbReference>
<evidence type="ECO:0000313" key="2">
    <source>
        <dbReference type="Proteomes" id="UP001057402"/>
    </source>
</evidence>
<sequence>MSSSADTPLFETRRARATTAYRALATSMFVGICLIWTYRATHMPEGWIRWAWLGMMASELWFGMYWVFTQASRWSPVYRQAFKDRLSLRYGEDELPPVDIYVCTADPAIEPPVMVINTVLSVMCYDYPTRKLSVYLSDDGGSDITYYAMLEASEFARSWIPYCKKYGVEPRSPAAFFRLSSSSSGAVPNDLNGGELLAVKELYEAMKSRIEAAHHLGRVPEEVLRSKHKEFSAWDSFVSRHDHGTILQILIDNTNPKALDIDGNVLPTLVYLAREKRPQHFHNFKAGAMNVLLRVSSGIGNAPIILNVDCDMYSNNSGTLREALCFFLDEENGRRIAYVQCPQVYENVTRNEIYASSLKAILHVEFPGMDGLGGVLYIGSGCFHRRDVLCGKRFTEEDRFAWQNDGRPTRNSIIDLDELKKLADCQSERNTQWGKEMGLIYGCPVEDVITGLSIKCKGWKSLYYNPEKWAFIGLAPITLLQTLVQHKRWSEGDFQIFLSKYCPVWYGAGKIRPGLIMGYLVYLLWAPNCLATIFYAVIPSLFILNGQSLFPEVSSLWFIPYTYVAAAKYGYSLVEHLQSDGTVLSWWNEQRIWLYKRTTSYLFATIDSILMVLGFSETAFVVSPKVADPNVSKRYEKDIMEFGAMSPMFTILTTIALINAICFIWAAIKASTIGVLSPSVAQVILSGVLVLINLPIYQGIIRKDEGKMPSSTTASSLIWAVTICVGFALLS</sequence>
<evidence type="ECO:0000313" key="1">
    <source>
        <dbReference type="EMBL" id="KAI4380073.1"/>
    </source>
</evidence>
<comment type="caution">
    <text evidence="1">The sequence shown here is derived from an EMBL/GenBank/DDBJ whole genome shotgun (WGS) entry which is preliminary data.</text>
</comment>
<gene>
    <name evidence="1" type="ORF">MLD38_006301</name>
</gene>
<accession>A0ACB9RRM2</accession>
<reference evidence="2" key="1">
    <citation type="journal article" date="2023" name="Front. Plant Sci.">
        <title>Chromosomal-level genome assembly of Melastoma candidum provides insights into trichome evolution.</title>
        <authorList>
            <person name="Zhong Y."/>
            <person name="Wu W."/>
            <person name="Sun C."/>
            <person name="Zou P."/>
            <person name="Liu Y."/>
            <person name="Dai S."/>
            <person name="Zhou R."/>
        </authorList>
    </citation>
    <scope>NUCLEOTIDE SEQUENCE [LARGE SCALE GENOMIC DNA]</scope>
</reference>
<keyword evidence="2" id="KW-1185">Reference proteome</keyword>